<dbReference type="GO" id="GO:0005886">
    <property type="term" value="C:plasma membrane"/>
    <property type="evidence" value="ECO:0007669"/>
    <property type="project" value="UniProtKB-SubCell"/>
</dbReference>
<feature type="transmembrane region" description="Helical" evidence="6">
    <location>
        <begin position="462"/>
        <end position="482"/>
    </location>
</feature>
<dbReference type="EMBL" id="JACHWR010000002">
    <property type="protein sequence ID" value="MBB3043840.1"/>
    <property type="molecule type" value="Genomic_DNA"/>
</dbReference>
<sequence length="772" mass="78082">MAGADDRSAGPDLRMLALAAAAWTGAGLARWTGWWLVPAATVAAALGWLVLRRRPDRSAARTACGGLLVLVAVGTVTQLRLDQVAFGPVRALAAERAAVTLVGALRSDPRPVAGRYGDVVIARLEVREVTGRGSSYAVSSPVLVIGDTDWLDVPLGATIRASGRLGPADDHDLAAVLAARGPPVVSEPPDLWWRGAAAVRASIRDAVAHRPADERALVPALVDGDDAGLDEELADDFRTSGLTHLLAVSGTNLTLVVGFLLVLARWAGIRGRALLAVGAVGIVGFVLLARTEPSVLRAAVMGTVALVSMGADGRRRGARALGVAVVVLLLARPGLAVQPGFALSVLATGGIVLLAPGWRDALVRWLPRWVAEAVAVPAAAQLACTPVVAALSGQVSLVAVAANLVVAPVVGPATVLGLGGGLVGLVWSGGGRLLGTLAGWCVSWIVLVATRSSALPTAAVDWGSGAVALTVLTVLVAAIALVGPMLLRHPVTGVGCCALLALVVVVRPPTPGWPPGGWVLVACDVGQGDALVLNAGAGSAVVVDAGPEPAAVDRCLDRLGVESVPLAVLTHFHADHVRGLAGVVDGRRVGAIATTGLLDPPDGVRAVEEVAADAGLVPAPMASGTATTVGEVAIQVLWPPPGEPTGGPGDGSTANDASVVLLVDVRGVRMLLTGDVEPEGQAAIARALPGLRVDVLKVPHHGSRYQDEDWLLSLGARVALVSVGADNEYGHPAAAALQPLAEAGTRVLRTDRDGDLAVVTDGGDLATVTSGG</sequence>
<dbReference type="InterPro" id="IPR052159">
    <property type="entry name" value="Competence_DNA_uptake"/>
</dbReference>
<evidence type="ECO:0000259" key="7">
    <source>
        <dbReference type="SMART" id="SM00849"/>
    </source>
</evidence>
<dbReference type="CDD" id="cd07731">
    <property type="entry name" value="ComA-like_MBL-fold"/>
    <property type="match status" value="1"/>
</dbReference>
<dbReference type="InterPro" id="IPR001279">
    <property type="entry name" value="Metallo-B-lactamas"/>
</dbReference>
<dbReference type="PANTHER" id="PTHR30619">
    <property type="entry name" value="DNA INTERNALIZATION/COMPETENCE PROTEIN COMEC/REC2"/>
    <property type="match status" value="1"/>
</dbReference>
<evidence type="ECO:0000256" key="4">
    <source>
        <dbReference type="ARBA" id="ARBA00022989"/>
    </source>
</evidence>
<dbReference type="Gene3D" id="3.60.15.10">
    <property type="entry name" value="Ribonuclease Z/Hydroxyacylglutathione hydrolase-like"/>
    <property type="match status" value="1"/>
</dbReference>
<proteinExistence type="predicted"/>
<dbReference type="SUPFAM" id="SSF56281">
    <property type="entry name" value="Metallo-hydrolase/oxidoreductase"/>
    <property type="match status" value="1"/>
</dbReference>
<feature type="domain" description="Metallo-beta-lactamase" evidence="7">
    <location>
        <begin position="527"/>
        <end position="725"/>
    </location>
</feature>
<feature type="transmembrane region" description="Helical" evidence="6">
    <location>
        <begin position="242"/>
        <end position="264"/>
    </location>
</feature>
<accession>A0A7W4VY23</accession>
<comment type="subcellular location">
    <subcellularLocation>
        <location evidence="1">Cell membrane</location>
        <topology evidence="1">Multi-pass membrane protein</topology>
    </subcellularLocation>
</comment>
<dbReference type="PANTHER" id="PTHR30619:SF1">
    <property type="entry name" value="RECOMBINATION PROTEIN 2"/>
    <property type="match status" value="1"/>
</dbReference>
<dbReference type="RefSeq" id="WP_343057920.1">
    <property type="nucleotide sequence ID" value="NZ_JACHWR010000002.1"/>
</dbReference>
<reference evidence="8 9" key="1">
    <citation type="submission" date="2020-08" db="EMBL/GenBank/DDBJ databases">
        <title>Sequencing the genomes of 1000 actinobacteria strains.</title>
        <authorList>
            <person name="Klenk H.-P."/>
        </authorList>
    </citation>
    <scope>NUCLEOTIDE SEQUENCE [LARGE SCALE GENOMIC DNA]</scope>
    <source>
        <strain evidence="8 9">DSM 105498</strain>
    </source>
</reference>
<feature type="transmembrane region" description="Helical" evidence="6">
    <location>
        <begin position="33"/>
        <end position="51"/>
    </location>
</feature>
<organism evidence="8 9">
    <name type="scientific">Nocardioides soli</name>
    <dbReference type="NCBI Taxonomy" id="1036020"/>
    <lineage>
        <taxon>Bacteria</taxon>
        <taxon>Bacillati</taxon>
        <taxon>Actinomycetota</taxon>
        <taxon>Actinomycetes</taxon>
        <taxon>Propionibacteriales</taxon>
        <taxon>Nocardioidaceae</taxon>
        <taxon>Nocardioides</taxon>
    </lineage>
</organism>
<keyword evidence="4 6" id="KW-1133">Transmembrane helix</keyword>
<evidence type="ECO:0000256" key="1">
    <source>
        <dbReference type="ARBA" id="ARBA00004651"/>
    </source>
</evidence>
<dbReference type="Pfam" id="PF03772">
    <property type="entry name" value="Competence"/>
    <property type="match status" value="1"/>
</dbReference>
<feature type="transmembrane region" description="Helical" evidence="6">
    <location>
        <begin position="341"/>
        <end position="358"/>
    </location>
</feature>
<evidence type="ECO:0000313" key="8">
    <source>
        <dbReference type="EMBL" id="MBB3043840.1"/>
    </source>
</evidence>
<dbReference type="SMART" id="SM00849">
    <property type="entry name" value="Lactamase_B"/>
    <property type="match status" value="1"/>
</dbReference>
<keyword evidence="9" id="KW-1185">Reference proteome</keyword>
<evidence type="ECO:0000256" key="6">
    <source>
        <dbReference type="SAM" id="Phobius"/>
    </source>
</evidence>
<evidence type="ECO:0000256" key="2">
    <source>
        <dbReference type="ARBA" id="ARBA00022475"/>
    </source>
</evidence>
<keyword evidence="5 6" id="KW-0472">Membrane</keyword>
<feature type="transmembrane region" description="Helical" evidence="6">
    <location>
        <begin position="318"/>
        <end position="335"/>
    </location>
</feature>
<feature type="transmembrane region" description="Helical" evidence="6">
    <location>
        <begin position="370"/>
        <end position="391"/>
    </location>
</feature>
<keyword evidence="3 6" id="KW-0812">Transmembrane</keyword>
<evidence type="ECO:0000256" key="5">
    <source>
        <dbReference type="ARBA" id="ARBA00023136"/>
    </source>
</evidence>
<gene>
    <name evidence="8" type="ORF">FHU40_003658</name>
</gene>
<name>A0A7W4VY23_9ACTN</name>
<dbReference type="InterPro" id="IPR004477">
    <property type="entry name" value="ComEC_N"/>
</dbReference>
<protein>
    <submittedName>
        <fullName evidence="8">Competence protein ComEC</fullName>
    </submittedName>
</protein>
<feature type="transmembrane region" description="Helical" evidence="6">
    <location>
        <begin position="271"/>
        <end position="289"/>
    </location>
</feature>
<dbReference type="InterPro" id="IPR035681">
    <property type="entry name" value="ComA-like_MBL"/>
</dbReference>
<dbReference type="InterPro" id="IPR036866">
    <property type="entry name" value="RibonucZ/Hydroxyglut_hydro"/>
</dbReference>
<dbReference type="NCBIfam" id="TIGR00360">
    <property type="entry name" value="ComEC_N-term"/>
    <property type="match status" value="1"/>
</dbReference>
<dbReference type="Proteomes" id="UP000589626">
    <property type="component" value="Unassembled WGS sequence"/>
</dbReference>
<comment type="caution">
    <text evidence="8">The sequence shown here is derived from an EMBL/GenBank/DDBJ whole genome shotgun (WGS) entry which is preliminary data.</text>
</comment>
<evidence type="ECO:0000256" key="3">
    <source>
        <dbReference type="ARBA" id="ARBA00022692"/>
    </source>
</evidence>
<evidence type="ECO:0000313" key="9">
    <source>
        <dbReference type="Proteomes" id="UP000589626"/>
    </source>
</evidence>
<feature type="transmembrane region" description="Helical" evidence="6">
    <location>
        <begin position="397"/>
        <end position="426"/>
    </location>
</feature>
<feature type="transmembrane region" description="Helical" evidence="6">
    <location>
        <begin position="433"/>
        <end position="450"/>
    </location>
</feature>
<keyword evidence="2" id="KW-1003">Cell membrane</keyword>
<dbReference type="AlphaFoldDB" id="A0A7W4VY23"/>
<dbReference type="Pfam" id="PF00753">
    <property type="entry name" value="Lactamase_B"/>
    <property type="match status" value="1"/>
</dbReference>